<keyword evidence="6" id="KW-1185">Reference proteome</keyword>
<evidence type="ECO:0000313" key="5">
    <source>
        <dbReference type="EMBL" id="MBO2447838.1"/>
    </source>
</evidence>
<evidence type="ECO:0000256" key="3">
    <source>
        <dbReference type="ARBA" id="ARBA00023163"/>
    </source>
</evidence>
<feature type="domain" description="HTH gntR-type" evidence="4">
    <location>
        <begin position="2"/>
        <end position="69"/>
    </location>
</feature>
<dbReference type="CDD" id="cd07377">
    <property type="entry name" value="WHTH_GntR"/>
    <property type="match status" value="1"/>
</dbReference>
<evidence type="ECO:0000256" key="1">
    <source>
        <dbReference type="ARBA" id="ARBA00023015"/>
    </source>
</evidence>
<dbReference type="InterPro" id="IPR011711">
    <property type="entry name" value="GntR_C"/>
</dbReference>
<name>A0A939P8S3_9ACTN</name>
<evidence type="ECO:0000256" key="2">
    <source>
        <dbReference type="ARBA" id="ARBA00023125"/>
    </source>
</evidence>
<comment type="caution">
    <text evidence="5">The sequence shown here is derived from an EMBL/GenBank/DDBJ whole genome shotgun (WGS) entry which is preliminary data.</text>
</comment>
<sequence length="216" mass="23637">MARAADVAYRSLREMILSGGVDAGSRLGEVELAETLGLSRTPVREALQRLGTEGLVEVLPHRGARVVRWTGADLEEIFELRAQLEPYGAARAARRGLAAERLDELAGLCDEMERAVAARDFRSVTELNDRLHTAIVEGSGNTRLPALVSSVVHVPLVLGTFERYDEASLTRSMGHHRELVAALRAGDAEWAESVMRSHIRAAADHLIDLIRAAERD</sequence>
<keyword evidence="3" id="KW-0804">Transcription</keyword>
<organism evidence="5 6">
    <name type="scientific">Actinomadura barringtoniae</name>
    <dbReference type="NCBI Taxonomy" id="1427535"/>
    <lineage>
        <taxon>Bacteria</taxon>
        <taxon>Bacillati</taxon>
        <taxon>Actinomycetota</taxon>
        <taxon>Actinomycetes</taxon>
        <taxon>Streptosporangiales</taxon>
        <taxon>Thermomonosporaceae</taxon>
        <taxon>Actinomadura</taxon>
    </lineage>
</organism>
<dbReference type="PRINTS" id="PR00033">
    <property type="entry name" value="HTHASNC"/>
</dbReference>
<dbReference type="PANTHER" id="PTHR43537">
    <property type="entry name" value="TRANSCRIPTIONAL REGULATOR, GNTR FAMILY"/>
    <property type="match status" value="1"/>
</dbReference>
<dbReference type="InterPro" id="IPR008920">
    <property type="entry name" value="TF_FadR/GntR_C"/>
</dbReference>
<dbReference type="Pfam" id="PF07729">
    <property type="entry name" value="FCD"/>
    <property type="match status" value="1"/>
</dbReference>
<dbReference type="InterPro" id="IPR000524">
    <property type="entry name" value="Tscrpt_reg_HTH_GntR"/>
</dbReference>
<proteinExistence type="predicted"/>
<keyword evidence="1" id="KW-0805">Transcription regulation</keyword>
<accession>A0A939P8S3</accession>
<dbReference type="Proteomes" id="UP000669179">
    <property type="component" value="Unassembled WGS sequence"/>
</dbReference>
<dbReference type="EMBL" id="JAGEOJ010000004">
    <property type="protein sequence ID" value="MBO2447838.1"/>
    <property type="molecule type" value="Genomic_DNA"/>
</dbReference>
<dbReference type="SUPFAM" id="SSF46785">
    <property type="entry name" value="Winged helix' DNA-binding domain"/>
    <property type="match status" value="1"/>
</dbReference>
<dbReference type="Gene3D" id="1.10.10.10">
    <property type="entry name" value="Winged helix-like DNA-binding domain superfamily/Winged helix DNA-binding domain"/>
    <property type="match status" value="1"/>
</dbReference>
<dbReference type="Pfam" id="PF00392">
    <property type="entry name" value="GntR"/>
    <property type="match status" value="1"/>
</dbReference>
<dbReference type="GO" id="GO:0003700">
    <property type="term" value="F:DNA-binding transcription factor activity"/>
    <property type="evidence" value="ECO:0007669"/>
    <property type="project" value="InterPro"/>
</dbReference>
<dbReference type="PROSITE" id="PS50949">
    <property type="entry name" value="HTH_GNTR"/>
    <property type="match status" value="1"/>
</dbReference>
<dbReference type="GO" id="GO:0043565">
    <property type="term" value="F:sequence-specific DNA binding"/>
    <property type="evidence" value="ECO:0007669"/>
    <property type="project" value="InterPro"/>
</dbReference>
<dbReference type="Gene3D" id="1.20.120.530">
    <property type="entry name" value="GntR ligand-binding domain-like"/>
    <property type="match status" value="1"/>
</dbReference>
<dbReference type="InterPro" id="IPR036388">
    <property type="entry name" value="WH-like_DNA-bd_sf"/>
</dbReference>
<dbReference type="InterPro" id="IPR036390">
    <property type="entry name" value="WH_DNA-bd_sf"/>
</dbReference>
<dbReference type="AlphaFoldDB" id="A0A939P8S3"/>
<dbReference type="PANTHER" id="PTHR43537:SF24">
    <property type="entry name" value="GLUCONATE OPERON TRANSCRIPTIONAL REPRESSOR"/>
    <property type="match status" value="1"/>
</dbReference>
<evidence type="ECO:0000259" key="4">
    <source>
        <dbReference type="PROSITE" id="PS50949"/>
    </source>
</evidence>
<keyword evidence="2" id="KW-0238">DNA-binding</keyword>
<dbReference type="PRINTS" id="PR00035">
    <property type="entry name" value="HTHGNTR"/>
</dbReference>
<protein>
    <submittedName>
        <fullName evidence="5">GntR family transcriptional regulator</fullName>
    </submittedName>
</protein>
<gene>
    <name evidence="5" type="ORF">J4573_12110</name>
</gene>
<dbReference type="InterPro" id="IPR000485">
    <property type="entry name" value="AsnC-type_HTH_dom"/>
</dbReference>
<reference evidence="5" key="1">
    <citation type="submission" date="2021-03" db="EMBL/GenBank/DDBJ databases">
        <authorList>
            <person name="Kanchanasin P."/>
            <person name="Saeng-In P."/>
            <person name="Phongsopitanun W."/>
            <person name="Yuki M."/>
            <person name="Kudo T."/>
            <person name="Ohkuma M."/>
            <person name="Tanasupawat S."/>
        </authorList>
    </citation>
    <scope>NUCLEOTIDE SEQUENCE</scope>
    <source>
        <strain evidence="5">GKU 128</strain>
    </source>
</reference>
<dbReference type="SMART" id="SM00345">
    <property type="entry name" value="HTH_GNTR"/>
    <property type="match status" value="1"/>
</dbReference>
<dbReference type="SUPFAM" id="SSF48008">
    <property type="entry name" value="GntR ligand-binding domain-like"/>
    <property type="match status" value="1"/>
</dbReference>
<evidence type="ECO:0000313" key="6">
    <source>
        <dbReference type="Proteomes" id="UP000669179"/>
    </source>
</evidence>
<dbReference type="SMART" id="SM00895">
    <property type="entry name" value="FCD"/>
    <property type="match status" value="1"/>
</dbReference>
<dbReference type="RefSeq" id="WP_208255463.1">
    <property type="nucleotide sequence ID" value="NZ_JAGEOJ010000004.1"/>
</dbReference>